<keyword evidence="2" id="KW-0732">Signal</keyword>
<dbReference type="PANTHER" id="PTHR45966:SF34">
    <property type="entry name" value="GDSL-LIKE LIPASE_ACYLHYDROLASE"/>
    <property type="match status" value="1"/>
</dbReference>
<protein>
    <submittedName>
        <fullName evidence="3">Uncharacterized protein</fullName>
    </submittedName>
</protein>
<keyword evidence="4" id="KW-1185">Reference proteome</keyword>
<dbReference type="InterPro" id="IPR036514">
    <property type="entry name" value="SGNH_hydro_sf"/>
</dbReference>
<dbReference type="Pfam" id="PF00657">
    <property type="entry name" value="Lipase_GDSL"/>
    <property type="match status" value="1"/>
</dbReference>
<evidence type="ECO:0000256" key="2">
    <source>
        <dbReference type="ARBA" id="ARBA00022729"/>
    </source>
</evidence>
<evidence type="ECO:0000256" key="1">
    <source>
        <dbReference type="ARBA" id="ARBA00008668"/>
    </source>
</evidence>
<name>A0A8K0HEY2_9ROSA</name>
<proteinExistence type="inferred from homology"/>
<comment type="similarity">
    <text evidence="1">Belongs to the 'GDSL' lipolytic enzyme family.</text>
</comment>
<dbReference type="Proteomes" id="UP000796880">
    <property type="component" value="Unassembled WGS sequence"/>
</dbReference>
<dbReference type="EMBL" id="VOIH02000003">
    <property type="protein sequence ID" value="KAF3450554.1"/>
    <property type="molecule type" value="Genomic_DNA"/>
</dbReference>
<sequence>MLEITTTSTLLPRQIIGHTVKPPSTEYAKLPYIPPYLHSGIDQFIYGESFASAGSGALAETGKGLAIDLKTQLRYFKNVSRILMQQLGDAEAKALLSRAVYLFSVGISDHIHPYEEIYEIGGRKFTFPSLWPSACIPSSMLFDGGKSGACFDTITPYIELHNKQLSELLRKAQNDMKGFKYSNPDFHTLLEEIINHPSNYGFKEGKVACCGSGPYRGIYSCGGRRGVKEFELCQNVSEYVFFDFGYRPKTQLGYF</sequence>
<accession>A0A8K0HEY2</accession>
<dbReference type="OrthoDB" id="1600564at2759"/>
<dbReference type="GO" id="GO:0016298">
    <property type="term" value="F:lipase activity"/>
    <property type="evidence" value="ECO:0007669"/>
    <property type="project" value="TreeGrafter"/>
</dbReference>
<organism evidence="3 4">
    <name type="scientific">Rhamnella rubrinervis</name>
    <dbReference type="NCBI Taxonomy" id="2594499"/>
    <lineage>
        <taxon>Eukaryota</taxon>
        <taxon>Viridiplantae</taxon>
        <taxon>Streptophyta</taxon>
        <taxon>Embryophyta</taxon>
        <taxon>Tracheophyta</taxon>
        <taxon>Spermatophyta</taxon>
        <taxon>Magnoliopsida</taxon>
        <taxon>eudicotyledons</taxon>
        <taxon>Gunneridae</taxon>
        <taxon>Pentapetalae</taxon>
        <taxon>rosids</taxon>
        <taxon>fabids</taxon>
        <taxon>Rosales</taxon>
        <taxon>Rhamnaceae</taxon>
        <taxon>rhamnoid group</taxon>
        <taxon>Rhamneae</taxon>
        <taxon>Rhamnella</taxon>
    </lineage>
</organism>
<dbReference type="AlphaFoldDB" id="A0A8K0HEY2"/>
<gene>
    <name evidence="3" type="ORF">FNV43_RR06641</name>
</gene>
<dbReference type="InterPro" id="IPR001087">
    <property type="entry name" value="GDSL"/>
</dbReference>
<reference evidence="3" key="1">
    <citation type="submission" date="2020-03" db="EMBL/GenBank/DDBJ databases">
        <title>A high-quality chromosome-level genome assembly of a woody plant with both climbing and erect habits, Rhamnella rubrinervis.</title>
        <authorList>
            <person name="Lu Z."/>
            <person name="Yang Y."/>
            <person name="Zhu X."/>
            <person name="Sun Y."/>
        </authorList>
    </citation>
    <scope>NUCLEOTIDE SEQUENCE</scope>
    <source>
        <strain evidence="3">BYM</strain>
        <tissue evidence="3">Leaf</tissue>
    </source>
</reference>
<dbReference type="InterPro" id="IPR044552">
    <property type="entry name" value="GLIP1-5/GLL25"/>
</dbReference>
<comment type="caution">
    <text evidence="3">The sequence shown here is derived from an EMBL/GenBank/DDBJ whole genome shotgun (WGS) entry which is preliminary data.</text>
</comment>
<dbReference type="PANTHER" id="PTHR45966">
    <property type="entry name" value="GDSL-LIKE LIPASE/ACYLHYDROLASE"/>
    <property type="match status" value="1"/>
</dbReference>
<evidence type="ECO:0000313" key="3">
    <source>
        <dbReference type="EMBL" id="KAF3450554.1"/>
    </source>
</evidence>
<evidence type="ECO:0000313" key="4">
    <source>
        <dbReference type="Proteomes" id="UP000796880"/>
    </source>
</evidence>
<dbReference type="Gene3D" id="3.40.50.1110">
    <property type="entry name" value="SGNH hydrolase"/>
    <property type="match status" value="1"/>
</dbReference>